<dbReference type="OrthoDB" id="156693at2"/>
<dbReference type="InterPro" id="IPR005031">
    <property type="entry name" value="COQ10_START"/>
</dbReference>
<dbReference type="Proteomes" id="UP000286716">
    <property type="component" value="Unassembled WGS sequence"/>
</dbReference>
<evidence type="ECO:0000259" key="1">
    <source>
        <dbReference type="Pfam" id="PF03364"/>
    </source>
</evidence>
<dbReference type="SUPFAM" id="SSF55961">
    <property type="entry name" value="Bet v1-like"/>
    <property type="match status" value="1"/>
</dbReference>
<evidence type="ECO:0000313" key="3">
    <source>
        <dbReference type="Proteomes" id="UP000286716"/>
    </source>
</evidence>
<comment type="caution">
    <text evidence="2">The sequence shown here is derived from an EMBL/GenBank/DDBJ whole genome shotgun (WGS) entry which is preliminary data.</text>
</comment>
<evidence type="ECO:0000313" key="2">
    <source>
        <dbReference type="EMBL" id="RSM47368.1"/>
    </source>
</evidence>
<organism evidence="2 3">
    <name type="scientific">Amycolatopsis balhimycina DSM 5908</name>
    <dbReference type="NCBI Taxonomy" id="1081091"/>
    <lineage>
        <taxon>Bacteria</taxon>
        <taxon>Bacillati</taxon>
        <taxon>Actinomycetota</taxon>
        <taxon>Actinomycetes</taxon>
        <taxon>Pseudonocardiales</taxon>
        <taxon>Pseudonocardiaceae</taxon>
        <taxon>Amycolatopsis</taxon>
    </lineage>
</organism>
<dbReference type="RefSeq" id="WP_020639066.1">
    <property type="nucleotide sequence ID" value="NZ_QHHU01000010.1"/>
</dbReference>
<dbReference type="AlphaFoldDB" id="A0A428WWB0"/>
<proteinExistence type="predicted"/>
<accession>A0A428WWB0</accession>
<dbReference type="EMBL" id="QHHU01000010">
    <property type="protein sequence ID" value="RSM47368.1"/>
    <property type="molecule type" value="Genomic_DNA"/>
</dbReference>
<dbReference type="Gene3D" id="3.30.530.20">
    <property type="match status" value="1"/>
</dbReference>
<feature type="domain" description="Coenzyme Q-binding protein COQ10 START" evidence="1">
    <location>
        <begin position="11"/>
        <end position="123"/>
    </location>
</feature>
<reference evidence="2 3" key="1">
    <citation type="submission" date="2018-05" db="EMBL/GenBank/DDBJ databases">
        <title>Evolution of GPA BGCs.</title>
        <authorList>
            <person name="Waglechner N."/>
            <person name="Wright G.D."/>
        </authorList>
    </citation>
    <scope>NUCLEOTIDE SEQUENCE [LARGE SCALE GENOMIC DNA]</scope>
    <source>
        <strain evidence="2 3">DSM 5908</strain>
    </source>
</reference>
<name>A0A428WWB0_AMYBA</name>
<protein>
    <submittedName>
        <fullName evidence="2">Polyketide cyclase</fullName>
    </submittedName>
</protein>
<dbReference type="InterPro" id="IPR023393">
    <property type="entry name" value="START-like_dom_sf"/>
</dbReference>
<sequence length="156" mass="17685">MAAHTDNSVLIDAPLDLVWAMTNDVPRWPRLFSEYAGAEVLGEHDNVVRFRLRTHPDPQGRVWSWVSERELDRAALLVRARRIETGVFKYMNLVWEYLPEPGGIRLRWVQDFEMKAGAHTDDAGMADYLNRASQAQQQHIKQCVEAAVASAAVGVD</sequence>
<gene>
    <name evidence="2" type="ORF">DMA12_09080</name>
</gene>
<dbReference type="Pfam" id="PF03364">
    <property type="entry name" value="Polyketide_cyc"/>
    <property type="match status" value="1"/>
</dbReference>
<keyword evidence="3" id="KW-1185">Reference proteome</keyword>